<dbReference type="GO" id="GO:0043657">
    <property type="term" value="C:host cell"/>
    <property type="evidence" value="ECO:0007669"/>
    <property type="project" value="UniProtKB-SubCell"/>
</dbReference>
<feature type="domain" description="Crinkler effector protein N-terminal" evidence="5">
    <location>
        <begin position="56"/>
        <end position="120"/>
    </location>
</feature>
<proteinExistence type="predicted"/>
<dbReference type="GO" id="GO:0005576">
    <property type="term" value="C:extracellular region"/>
    <property type="evidence" value="ECO:0007669"/>
    <property type="project" value="UniProtKB-SubCell"/>
</dbReference>
<name>K3WB59_GLOUD</name>
<evidence type="ECO:0000256" key="1">
    <source>
        <dbReference type="ARBA" id="ARBA00004340"/>
    </source>
</evidence>
<reference evidence="7" key="2">
    <citation type="submission" date="2010-04" db="EMBL/GenBank/DDBJ databases">
        <authorList>
            <person name="Buell R."/>
            <person name="Hamilton J."/>
            <person name="Hostetler J."/>
        </authorList>
    </citation>
    <scope>NUCLEOTIDE SEQUENCE [LARGE SCALE GENOMIC DNA]</scope>
    <source>
        <strain evidence="7">DAOM:BR144</strain>
    </source>
</reference>
<dbReference type="Pfam" id="PF20147">
    <property type="entry name" value="Crinkler"/>
    <property type="match status" value="1"/>
</dbReference>
<comment type="subcellular location">
    <subcellularLocation>
        <location evidence="1">Host cell</location>
    </subcellularLocation>
    <subcellularLocation>
        <location evidence="2">Secreted</location>
    </subcellularLocation>
</comment>
<evidence type="ECO:0000313" key="7">
    <source>
        <dbReference type="Proteomes" id="UP000019132"/>
    </source>
</evidence>
<dbReference type="AlphaFoldDB" id="K3WB59"/>
<evidence type="ECO:0000256" key="3">
    <source>
        <dbReference type="ARBA" id="ARBA00022525"/>
    </source>
</evidence>
<organism evidence="6 7">
    <name type="scientific">Globisporangium ultimum (strain ATCC 200006 / CBS 805.95 / DAOM BR144)</name>
    <name type="common">Pythium ultimum</name>
    <dbReference type="NCBI Taxonomy" id="431595"/>
    <lineage>
        <taxon>Eukaryota</taxon>
        <taxon>Sar</taxon>
        <taxon>Stramenopiles</taxon>
        <taxon>Oomycota</taxon>
        <taxon>Peronosporomycetes</taxon>
        <taxon>Pythiales</taxon>
        <taxon>Pythiaceae</taxon>
        <taxon>Globisporangium</taxon>
    </lineage>
</organism>
<evidence type="ECO:0000256" key="2">
    <source>
        <dbReference type="ARBA" id="ARBA00004613"/>
    </source>
</evidence>
<dbReference type="HOGENOM" id="CLU_1900427_0_0_1"/>
<feature type="region of interest" description="Disordered" evidence="4">
    <location>
        <begin position="25"/>
        <end position="49"/>
    </location>
</feature>
<sequence length="134" mass="15032">MTIEERRARVLRATTTDPIIQRFLNLSTPHSGAEEDDNGNDNDEHNNEVDAHGNTTLFCIIVGVGVVFSVNIGLNKTAGDLKHEIKAKKPNHVQFDASLLKLYLASRGDTWLKSRDKNSMLALKKEILQMKYTI</sequence>
<evidence type="ECO:0000259" key="5">
    <source>
        <dbReference type="Pfam" id="PF20147"/>
    </source>
</evidence>
<keyword evidence="3" id="KW-0964">Secreted</keyword>
<keyword evidence="7" id="KW-1185">Reference proteome</keyword>
<accession>K3WB59</accession>
<reference evidence="6" key="3">
    <citation type="submission" date="2014-11" db="UniProtKB">
        <authorList>
            <consortium name="EnsemblProtists"/>
        </authorList>
    </citation>
    <scope>IDENTIFICATION</scope>
    <source>
        <strain evidence="6">DAOM BR144</strain>
    </source>
</reference>
<protein>
    <recommendedName>
        <fullName evidence="5">Crinkler effector protein N-terminal domain-containing protein</fullName>
    </recommendedName>
</protein>
<dbReference type="InterPro" id="IPR045379">
    <property type="entry name" value="Crinkler_N"/>
</dbReference>
<dbReference type="Proteomes" id="UP000019132">
    <property type="component" value="Unassembled WGS sequence"/>
</dbReference>
<reference evidence="7" key="1">
    <citation type="journal article" date="2010" name="Genome Biol.">
        <title>Genome sequence of the necrotrophic plant pathogen Pythium ultimum reveals original pathogenicity mechanisms and effector repertoire.</title>
        <authorList>
            <person name="Levesque C.A."/>
            <person name="Brouwer H."/>
            <person name="Cano L."/>
            <person name="Hamilton J.P."/>
            <person name="Holt C."/>
            <person name="Huitema E."/>
            <person name="Raffaele S."/>
            <person name="Robideau G.P."/>
            <person name="Thines M."/>
            <person name="Win J."/>
            <person name="Zerillo M.M."/>
            <person name="Beakes G.W."/>
            <person name="Boore J.L."/>
            <person name="Busam D."/>
            <person name="Dumas B."/>
            <person name="Ferriera S."/>
            <person name="Fuerstenberg S.I."/>
            <person name="Gachon C.M."/>
            <person name="Gaulin E."/>
            <person name="Govers F."/>
            <person name="Grenville-Briggs L."/>
            <person name="Horner N."/>
            <person name="Hostetler J."/>
            <person name="Jiang R.H."/>
            <person name="Johnson J."/>
            <person name="Krajaejun T."/>
            <person name="Lin H."/>
            <person name="Meijer H.J."/>
            <person name="Moore B."/>
            <person name="Morris P."/>
            <person name="Phuntmart V."/>
            <person name="Puiu D."/>
            <person name="Shetty J."/>
            <person name="Stajich J.E."/>
            <person name="Tripathy S."/>
            <person name="Wawra S."/>
            <person name="van West P."/>
            <person name="Whitty B.R."/>
            <person name="Coutinho P.M."/>
            <person name="Henrissat B."/>
            <person name="Martin F."/>
            <person name="Thomas P.D."/>
            <person name="Tyler B.M."/>
            <person name="De Vries R.P."/>
            <person name="Kamoun S."/>
            <person name="Yandell M."/>
            <person name="Tisserat N."/>
            <person name="Buell C.R."/>
        </authorList>
    </citation>
    <scope>NUCLEOTIDE SEQUENCE</scope>
    <source>
        <strain evidence="7">DAOM:BR144</strain>
    </source>
</reference>
<evidence type="ECO:0000256" key="4">
    <source>
        <dbReference type="SAM" id="MobiDB-lite"/>
    </source>
</evidence>
<dbReference type="EnsemblProtists" id="PYU1_T002200">
    <property type="protein sequence ID" value="PYU1_T002200"/>
    <property type="gene ID" value="PYU1_G002198"/>
</dbReference>
<evidence type="ECO:0000313" key="6">
    <source>
        <dbReference type="EnsemblProtists" id="PYU1_T002200"/>
    </source>
</evidence>
<dbReference type="VEuPathDB" id="FungiDB:PYU1_G002198"/>